<dbReference type="GO" id="GO:0032259">
    <property type="term" value="P:methylation"/>
    <property type="evidence" value="ECO:0007669"/>
    <property type="project" value="UniProtKB-KW"/>
</dbReference>
<dbReference type="Gene3D" id="3.40.50.150">
    <property type="entry name" value="Vaccinia Virus protein VP39"/>
    <property type="match status" value="1"/>
</dbReference>
<organism evidence="2 3">
    <name type="scientific">Bradyrhizobium centrolobii</name>
    <dbReference type="NCBI Taxonomy" id="1505087"/>
    <lineage>
        <taxon>Bacteria</taxon>
        <taxon>Pseudomonadati</taxon>
        <taxon>Pseudomonadota</taxon>
        <taxon>Alphaproteobacteria</taxon>
        <taxon>Hyphomicrobiales</taxon>
        <taxon>Nitrobacteraceae</taxon>
        <taxon>Bradyrhizobium</taxon>
    </lineage>
</organism>
<dbReference type="AlphaFoldDB" id="A0A176YJL0"/>
<protein>
    <submittedName>
        <fullName evidence="2">Methyltransferase</fullName>
    </submittedName>
</protein>
<gene>
    <name evidence="2" type="ORF">AYJ54_18180</name>
</gene>
<evidence type="ECO:0000313" key="2">
    <source>
        <dbReference type="EMBL" id="OAF07050.1"/>
    </source>
</evidence>
<dbReference type="SUPFAM" id="SSF53335">
    <property type="entry name" value="S-adenosyl-L-methionine-dependent methyltransferases"/>
    <property type="match status" value="1"/>
</dbReference>
<dbReference type="CDD" id="cd02440">
    <property type="entry name" value="AdoMet_MTases"/>
    <property type="match status" value="1"/>
</dbReference>
<keyword evidence="2" id="KW-0489">Methyltransferase</keyword>
<dbReference type="Proteomes" id="UP000076959">
    <property type="component" value="Unassembled WGS sequence"/>
</dbReference>
<reference evidence="2 3" key="1">
    <citation type="submission" date="2016-03" db="EMBL/GenBank/DDBJ databases">
        <title>Draft Genome Sequence of the Strain BR 10245 (Bradyrhizobium sp.) isolated from nodules of Centrolobium paraense.</title>
        <authorList>
            <person name="Simoes-Araujo J.L.Sr."/>
            <person name="Barauna A.C."/>
            <person name="Silva K."/>
            <person name="Zilli J.E."/>
        </authorList>
    </citation>
    <scope>NUCLEOTIDE SEQUENCE [LARGE SCALE GENOMIC DNA]</scope>
    <source>
        <strain evidence="2 3">BR 10245</strain>
    </source>
</reference>
<proteinExistence type="predicted"/>
<evidence type="ECO:0000313" key="3">
    <source>
        <dbReference type="Proteomes" id="UP000076959"/>
    </source>
</evidence>
<dbReference type="Pfam" id="PF13649">
    <property type="entry name" value="Methyltransf_25"/>
    <property type="match status" value="1"/>
</dbReference>
<comment type="caution">
    <text evidence="2">The sequence shown here is derived from an EMBL/GenBank/DDBJ whole genome shotgun (WGS) entry which is preliminary data.</text>
</comment>
<dbReference type="GO" id="GO:0008168">
    <property type="term" value="F:methyltransferase activity"/>
    <property type="evidence" value="ECO:0007669"/>
    <property type="project" value="UniProtKB-KW"/>
</dbReference>
<evidence type="ECO:0000259" key="1">
    <source>
        <dbReference type="Pfam" id="PF13649"/>
    </source>
</evidence>
<keyword evidence="3" id="KW-1185">Reference proteome</keyword>
<dbReference type="InterPro" id="IPR029063">
    <property type="entry name" value="SAM-dependent_MTases_sf"/>
</dbReference>
<feature type="domain" description="Methyltransferase" evidence="1">
    <location>
        <begin position="48"/>
        <end position="137"/>
    </location>
</feature>
<dbReference type="STRING" id="1505087.AYJ54_18180"/>
<keyword evidence="2" id="KW-0808">Transferase</keyword>
<sequence>MNERHAGKIVAHYERHASDWDADRRSCGWNDKKWHDRFVALLHNGARVLDLGCGGGMPVACNVVAHGMWVTGVDSSPSLIALCRERLPDQEWIVADMRGLRLPRVFEGILAWDSYFHLDPVDQRSMFEVFAAHARQGTILMFNTGPTFGEAVGSYRGDPLYHSSLDPSEYRQLLARYDLELIDHSIEDPQVGGRTVWLARGR</sequence>
<dbReference type="EMBL" id="LUUB01000071">
    <property type="protein sequence ID" value="OAF07050.1"/>
    <property type="molecule type" value="Genomic_DNA"/>
</dbReference>
<name>A0A176YJL0_9BRAD</name>
<accession>A0A176YJL0</accession>
<dbReference type="InterPro" id="IPR041698">
    <property type="entry name" value="Methyltransf_25"/>
</dbReference>